<accession>A0AA40FF18</accession>
<dbReference type="InterPro" id="IPR039977">
    <property type="entry name" value="Suv4-20/Set9"/>
</dbReference>
<feature type="compositionally biased region" description="Basic and acidic residues" evidence="1">
    <location>
        <begin position="264"/>
        <end position="274"/>
    </location>
</feature>
<dbReference type="InterPro" id="IPR046341">
    <property type="entry name" value="SET_dom_sf"/>
</dbReference>
<dbReference type="Proteomes" id="UP001177670">
    <property type="component" value="Unassembled WGS sequence"/>
</dbReference>
<proteinExistence type="predicted"/>
<evidence type="ECO:0000313" key="2">
    <source>
        <dbReference type="EMBL" id="KAK1117830.1"/>
    </source>
</evidence>
<feature type="region of interest" description="Disordered" evidence="1">
    <location>
        <begin position="255"/>
        <end position="274"/>
    </location>
</feature>
<dbReference type="SUPFAM" id="SSF82199">
    <property type="entry name" value="SET domain"/>
    <property type="match status" value="1"/>
</dbReference>
<sequence length="318" mass="37062">MIRYLVLLVVLQNLVKRKKQRYYIQEKMIFLLCLVAEKKLCTIMFVATGRDTACVKVLRDIEVGEEITCFYGEDFFGDGNCYCECETCERRELEHLQIKNQEKNFHPVLNLRTEYKIISMCYRLRETDNRINRTKHRQQPLGRNKQQADTALTERNAVLVGNAAVAPQSLSMKELRRKGLTKYDAELLIAQGCRFSDIAQQQPITNNGENVLQTSRPHPVAITNSVTRNLRNKQLCKFDSNNDHQNNVKNHTLRSSRLHKRTESKKNRVSEKARSPCLNGSIIKTIELEDISHRKEDSDRVDEELYILDYIRLIQKTT</sequence>
<comment type="caution">
    <text evidence="2">The sequence shown here is derived from an EMBL/GenBank/DDBJ whole genome shotgun (WGS) entry which is preliminary data.</text>
</comment>
<dbReference type="GO" id="GO:0005634">
    <property type="term" value="C:nucleus"/>
    <property type="evidence" value="ECO:0007669"/>
    <property type="project" value="TreeGrafter"/>
</dbReference>
<dbReference type="GO" id="GO:0042799">
    <property type="term" value="F:histone H4K20 methyltransferase activity"/>
    <property type="evidence" value="ECO:0007669"/>
    <property type="project" value="TreeGrafter"/>
</dbReference>
<dbReference type="PANTHER" id="PTHR12977">
    <property type="entry name" value="SUPPRESSOR OF VARIEGATION 4-20-RELATED"/>
    <property type="match status" value="1"/>
</dbReference>
<evidence type="ECO:0008006" key="4">
    <source>
        <dbReference type="Google" id="ProtNLM"/>
    </source>
</evidence>
<evidence type="ECO:0000256" key="1">
    <source>
        <dbReference type="SAM" id="MobiDB-lite"/>
    </source>
</evidence>
<gene>
    <name evidence="2" type="ORF">K0M31_015503</name>
</gene>
<dbReference type="PANTHER" id="PTHR12977:SF4">
    <property type="entry name" value="HISTONE-LYSINE N-METHYLTRANSFERASE KMT5B"/>
    <property type="match status" value="1"/>
</dbReference>
<dbReference type="EMBL" id="JAHYIQ010000047">
    <property type="protein sequence ID" value="KAK1117830.1"/>
    <property type="molecule type" value="Genomic_DNA"/>
</dbReference>
<dbReference type="AlphaFoldDB" id="A0AA40FF18"/>
<evidence type="ECO:0000313" key="3">
    <source>
        <dbReference type="Proteomes" id="UP001177670"/>
    </source>
</evidence>
<protein>
    <recommendedName>
        <fullName evidence="4">SET domain-containing protein</fullName>
    </recommendedName>
</protein>
<reference evidence="2" key="1">
    <citation type="submission" date="2021-10" db="EMBL/GenBank/DDBJ databases">
        <title>Melipona bicolor Genome sequencing and assembly.</title>
        <authorList>
            <person name="Araujo N.S."/>
            <person name="Arias M.C."/>
        </authorList>
    </citation>
    <scope>NUCLEOTIDE SEQUENCE</scope>
    <source>
        <strain evidence="2">USP_2M_L1-L4_2017</strain>
        <tissue evidence="2">Whole body</tissue>
    </source>
</reference>
<name>A0AA40FF18_9HYME</name>
<dbReference type="Gene3D" id="2.170.270.10">
    <property type="entry name" value="SET domain"/>
    <property type="match status" value="1"/>
</dbReference>
<organism evidence="2 3">
    <name type="scientific">Melipona bicolor</name>
    <dbReference type="NCBI Taxonomy" id="60889"/>
    <lineage>
        <taxon>Eukaryota</taxon>
        <taxon>Metazoa</taxon>
        <taxon>Ecdysozoa</taxon>
        <taxon>Arthropoda</taxon>
        <taxon>Hexapoda</taxon>
        <taxon>Insecta</taxon>
        <taxon>Pterygota</taxon>
        <taxon>Neoptera</taxon>
        <taxon>Endopterygota</taxon>
        <taxon>Hymenoptera</taxon>
        <taxon>Apocrita</taxon>
        <taxon>Aculeata</taxon>
        <taxon>Apoidea</taxon>
        <taxon>Anthophila</taxon>
        <taxon>Apidae</taxon>
        <taxon>Melipona</taxon>
    </lineage>
</organism>
<keyword evidence="3" id="KW-1185">Reference proteome</keyword>